<proteinExistence type="predicted"/>
<dbReference type="EMBL" id="JAGIXG020000119">
    <property type="protein sequence ID" value="KAI6777715.1"/>
    <property type="molecule type" value="Genomic_DNA"/>
</dbReference>
<evidence type="ECO:0000313" key="3">
    <source>
        <dbReference type="Proteomes" id="UP001055219"/>
    </source>
</evidence>
<feature type="compositionally biased region" description="Polar residues" evidence="1">
    <location>
        <begin position="1"/>
        <end position="11"/>
    </location>
</feature>
<accession>A0A9P9XTZ7</accession>
<feature type="region of interest" description="Disordered" evidence="1">
    <location>
        <begin position="1"/>
        <end position="70"/>
    </location>
</feature>
<evidence type="ECO:0000256" key="1">
    <source>
        <dbReference type="SAM" id="MobiDB-lite"/>
    </source>
</evidence>
<gene>
    <name evidence="2" type="ORF">J7T54_003523</name>
</gene>
<reference evidence="2" key="1">
    <citation type="journal article" date="2021" name="J Fungi (Basel)">
        <title>Genomic and Metabolomic Analyses of the Marine Fungus Emericellopsis cladophorae: Insights into Saltwater Adaptability Mechanisms and Its Biosynthetic Potential.</title>
        <authorList>
            <person name="Goncalves M.F.M."/>
            <person name="Hilario S."/>
            <person name="Van de Peer Y."/>
            <person name="Esteves A.C."/>
            <person name="Alves A."/>
        </authorList>
    </citation>
    <scope>NUCLEOTIDE SEQUENCE</scope>
    <source>
        <strain evidence="2">MUM 19.33</strain>
    </source>
</reference>
<dbReference type="AlphaFoldDB" id="A0A9P9XTZ7"/>
<dbReference type="Proteomes" id="UP001055219">
    <property type="component" value="Unassembled WGS sequence"/>
</dbReference>
<evidence type="ECO:0000313" key="2">
    <source>
        <dbReference type="EMBL" id="KAI6777715.1"/>
    </source>
</evidence>
<organism evidence="2 3">
    <name type="scientific">Emericellopsis cladophorae</name>
    <dbReference type="NCBI Taxonomy" id="2686198"/>
    <lineage>
        <taxon>Eukaryota</taxon>
        <taxon>Fungi</taxon>
        <taxon>Dikarya</taxon>
        <taxon>Ascomycota</taxon>
        <taxon>Pezizomycotina</taxon>
        <taxon>Sordariomycetes</taxon>
        <taxon>Hypocreomycetidae</taxon>
        <taxon>Hypocreales</taxon>
        <taxon>Bionectriaceae</taxon>
        <taxon>Emericellopsis</taxon>
    </lineage>
</organism>
<keyword evidence="3" id="KW-1185">Reference proteome</keyword>
<feature type="compositionally biased region" description="Polar residues" evidence="1">
    <location>
        <begin position="35"/>
        <end position="47"/>
    </location>
</feature>
<dbReference type="GeneID" id="75830023"/>
<dbReference type="RefSeq" id="XP_051358571.1">
    <property type="nucleotide sequence ID" value="XM_051510537.1"/>
</dbReference>
<name>A0A9P9XTZ7_9HYPO</name>
<protein>
    <submittedName>
        <fullName evidence="2">Uncharacterized protein</fullName>
    </submittedName>
</protein>
<reference evidence="2" key="2">
    <citation type="submission" date="2022-07" db="EMBL/GenBank/DDBJ databases">
        <authorList>
            <person name="Goncalves M.F.M."/>
            <person name="Hilario S."/>
            <person name="Van De Peer Y."/>
            <person name="Esteves A.C."/>
            <person name="Alves A."/>
        </authorList>
    </citation>
    <scope>NUCLEOTIDE SEQUENCE</scope>
    <source>
        <strain evidence="2">MUM 19.33</strain>
    </source>
</reference>
<sequence>MSTKQSENPSIQGEDGKDSSETEENPPQEHDDPTHGSSSGGDTTNHNPKIPSFEAMNGVDKVIKFSGSQN</sequence>
<comment type="caution">
    <text evidence="2">The sequence shown here is derived from an EMBL/GenBank/DDBJ whole genome shotgun (WGS) entry which is preliminary data.</text>
</comment>